<dbReference type="SMART" id="SM00670">
    <property type="entry name" value="PINc"/>
    <property type="match status" value="1"/>
</dbReference>
<name>A0A6G7PUX3_9BACT</name>
<evidence type="ECO:0000313" key="1">
    <source>
        <dbReference type="EMBL" id="QIJ71387.1"/>
    </source>
</evidence>
<dbReference type="RefSeq" id="WP_166031608.1">
    <property type="nucleotide sequence ID" value="NZ_CP048877.1"/>
</dbReference>
<accession>A0A6G7PUX3</accession>
<dbReference type="Pfam" id="PF13470">
    <property type="entry name" value="PIN_3"/>
    <property type="match status" value="1"/>
</dbReference>
<evidence type="ECO:0000313" key="2">
    <source>
        <dbReference type="Proteomes" id="UP000502179"/>
    </source>
</evidence>
<dbReference type="EMBL" id="CP048877">
    <property type="protein sequence ID" value="QIJ71387.1"/>
    <property type="molecule type" value="Genomic_DNA"/>
</dbReference>
<gene>
    <name evidence="1" type="ORF">G4V39_03455</name>
</gene>
<dbReference type="Proteomes" id="UP000502179">
    <property type="component" value="Chromosome"/>
</dbReference>
<dbReference type="NCBIfam" id="TIGR00305">
    <property type="entry name" value="putative toxin-antitoxin system toxin component, PIN family"/>
    <property type="match status" value="1"/>
</dbReference>
<dbReference type="InterPro" id="IPR002716">
    <property type="entry name" value="PIN_dom"/>
</dbReference>
<protein>
    <submittedName>
        <fullName evidence="1">Putative toxin-antitoxin system toxin component, PIN family</fullName>
    </submittedName>
</protein>
<keyword evidence="2" id="KW-1185">Reference proteome</keyword>
<dbReference type="InterPro" id="IPR002850">
    <property type="entry name" value="PIN_toxin-like"/>
</dbReference>
<dbReference type="SUPFAM" id="SSF88723">
    <property type="entry name" value="PIN domain-like"/>
    <property type="match status" value="1"/>
</dbReference>
<dbReference type="PANTHER" id="PTHR34610:SF4">
    <property type="entry name" value="SLL8027 PROTEIN"/>
    <property type="match status" value="1"/>
</dbReference>
<dbReference type="InterPro" id="IPR029060">
    <property type="entry name" value="PIN-like_dom_sf"/>
</dbReference>
<dbReference type="AlphaFoldDB" id="A0A6G7PUX3"/>
<organism evidence="1 2">
    <name type="scientific">Thermosulfuriphilus ammonigenes</name>
    <dbReference type="NCBI Taxonomy" id="1936021"/>
    <lineage>
        <taxon>Bacteria</taxon>
        <taxon>Pseudomonadati</taxon>
        <taxon>Thermodesulfobacteriota</taxon>
        <taxon>Thermodesulfobacteria</taxon>
        <taxon>Thermodesulfobacteriales</taxon>
        <taxon>Thermodesulfobacteriaceae</taxon>
        <taxon>Thermosulfuriphilus</taxon>
    </lineage>
</organism>
<sequence length="143" mass="16501">MGQKKIIRVVLDTNVVVSALLFGGTPGELVFWWKKRRIIPLLSKEILDDYLRVLAYPKFELTKEEILFLITREILPWFEVVENITDKTSYVPEDPEDDKFLRCAVSGKADYLVSGDQHLLKLSAPPVPVLSVQEFLRRLKEKS</sequence>
<dbReference type="KEGG" id="tav:G4V39_03455"/>
<proteinExistence type="predicted"/>
<dbReference type="PANTHER" id="PTHR34610">
    <property type="entry name" value="SSL7007 PROTEIN"/>
    <property type="match status" value="1"/>
</dbReference>
<reference evidence="1 2" key="1">
    <citation type="submission" date="2020-02" db="EMBL/GenBank/DDBJ databases">
        <title>Genome analysis of Thermosulfuriphilus ammonigenes ST65T, an anaerobic thermophilic chemolithoautotrophic bacterium isolated from a deep-sea hydrothermal vent.</title>
        <authorList>
            <person name="Slobodkina G."/>
            <person name="Allioux M."/>
            <person name="Merkel A."/>
            <person name="Alain K."/>
            <person name="Jebbar M."/>
            <person name="Slobodkin A."/>
        </authorList>
    </citation>
    <scope>NUCLEOTIDE SEQUENCE [LARGE SCALE GENOMIC DNA]</scope>
    <source>
        <strain evidence="1 2">ST65</strain>
    </source>
</reference>